<feature type="transmembrane region" description="Helical" evidence="1">
    <location>
        <begin position="96"/>
        <end position="113"/>
    </location>
</feature>
<proteinExistence type="predicted"/>
<sequence>MKINYKIKTLTYNLCKYVIRILILINVINNFIKKDYYFTLIGIAAFILTFIPSLIFKIMKIRPDKRLYLSIIFFIFISLYLGTLNNFYRYEWWDTMLHVVSGIIIGFFAIIILKKYNPHTSMNNYNPIFVFIFVLSFAALCGVIWEIYEFTIDTLFNLDMQGVECCGVTDTMVDLIADLIGSIISYIFYCFNYKNNKKTYQ</sequence>
<dbReference type="InterPro" id="IPR014509">
    <property type="entry name" value="YjdF-like"/>
</dbReference>
<feature type="transmembrane region" description="Helical" evidence="1">
    <location>
        <begin position="125"/>
        <end position="148"/>
    </location>
</feature>
<keyword evidence="1" id="KW-0812">Transmembrane</keyword>
<evidence type="ECO:0008006" key="4">
    <source>
        <dbReference type="Google" id="ProtNLM"/>
    </source>
</evidence>
<name>A0A846JC91_CLOBO</name>
<protein>
    <recommendedName>
        <fullName evidence="4">Membrane-spanning protein</fullName>
    </recommendedName>
</protein>
<dbReference type="EMBL" id="SWQE01000002">
    <property type="protein sequence ID" value="NFJ07655.1"/>
    <property type="molecule type" value="Genomic_DNA"/>
</dbReference>
<evidence type="ECO:0000256" key="1">
    <source>
        <dbReference type="SAM" id="Phobius"/>
    </source>
</evidence>
<feature type="transmembrane region" description="Helical" evidence="1">
    <location>
        <begin position="168"/>
        <end position="191"/>
    </location>
</feature>
<organism evidence="2 3">
    <name type="scientific">Clostridium botulinum</name>
    <dbReference type="NCBI Taxonomy" id="1491"/>
    <lineage>
        <taxon>Bacteria</taxon>
        <taxon>Bacillati</taxon>
        <taxon>Bacillota</taxon>
        <taxon>Clostridia</taxon>
        <taxon>Eubacteriales</taxon>
        <taxon>Clostridiaceae</taxon>
        <taxon>Clostridium</taxon>
    </lineage>
</organism>
<feature type="transmembrane region" description="Helical" evidence="1">
    <location>
        <begin position="12"/>
        <end position="31"/>
    </location>
</feature>
<keyword evidence="1" id="KW-1133">Transmembrane helix</keyword>
<keyword evidence="1" id="KW-0472">Membrane</keyword>
<reference evidence="2 3" key="1">
    <citation type="submission" date="2019-04" db="EMBL/GenBank/DDBJ databases">
        <title>Genome sequencing of Clostridium botulinum Groups I-IV and Clostridium butyricum.</title>
        <authorList>
            <person name="Brunt J."/>
            <person name="Van Vliet A.H.M."/>
            <person name="Stringer S.C."/>
            <person name="Carter A.T."/>
            <person name="Peck M.W."/>
        </authorList>
    </citation>
    <scope>NUCLEOTIDE SEQUENCE [LARGE SCALE GENOMIC DNA]</scope>
    <source>
        <strain evidence="2 3">Colworth BL30</strain>
    </source>
</reference>
<dbReference type="AlphaFoldDB" id="A0A846JC91"/>
<evidence type="ECO:0000313" key="3">
    <source>
        <dbReference type="Proteomes" id="UP000480039"/>
    </source>
</evidence>
<comment type="caution">
    <text evidence="2">The sequence shown here is derived from an EMBL/GenBank/DDBJ whole genome shotgun (WGS) entry which is preliminary data.</text>
</comment>
<dbReference type="Pfam" id="PF09997">
    <property type="entry name" value="DUF2238"/>
    <property type="match status" value="1"/>
</dbReference>
<evidence type="ECO:0000313" key="2">
    <source>
        <dbReference type="EMBL" id="NFJ07655.1"/>
    </source>
</evidence>
<accession>A0A846JC91</accession>
<feature type="transmembrane region" description="Helical" evidence="1">
    <location>
        <begin position="37"/>
        <end position="55"/>
    </location>
</feature>
<gene>
    <name evidence="2" type="ORF">FC871_03940</name>
</gene>
<dbReference type="Proteomes" id="UP000480039">
    <property type="component" value="Unassembled WGS sequence"/>
</dbReference>
<feature type="transmembrane region" description="Helical" evidence="1">
    <location>
        <begin position="67"/>
        <end position="84"/>
    </location>
</feature>